<comment type="caution">
    <text evidence="11">The sequence shown here is derived from an EMBL/GenBank/DDBJ whole genome shotgun (WGS) entry which is preliminary data.</text>
</comment>
<organism evidence="11 12">
    <name type="scientific">Hibiscus syriacus</name>
    <name type="common">Rose of Sharon</name>
    <dbReference type="NCBI Taxonomy" id="106335"/>
    <lineage>
        <taxon>Eukaryota</taxon>
        <taxon>Viridiplantae</taxon>
        <taxon>Streptophyta</taxon>
        <taxon>Embryophyta</taxon>
        <taxon>Tracheophyta</taxon>
        <taxon>Spermatophyta</taxon>
        <taxon>Magnoliopsida</taxon>
        <taxon>eudicotyledons</taxon>
        <taxon>Gunneridae</taxon>
        <taxon>Pentapetalae</taxon>
        <taxon>rosids</taxon>
        <taxon>malvids</taxon>
        <taxon>Malvales</taxon>
        <taxon>Malvaceae</taxon>
        <taxon>Malvoideae</taxon>
        <taxon>Hibiscus</taxon>
    </lineage>
</organism>
<dbReference type="UniPathway" id="UPA00359">
    <property type="reaction ID" value="UER00482"/>
</dbReference>
<dbReference type="Proteomes" id="UP000436088">
    <property type="component" value="Unassembled WGS sequence"/>
</dbReference>
<evidence type="ECO:0000256" key="7">
    <source>
        <dbReference type="ARBA" id="ARBA00022777"/>
    </source>
</evidence>
<keyword evidence="12" id="KW-1185">Reference proteome</keyword>
<evidence type="ECO:0000256" key="4">
    <source>
        <dbReference type="ARBA" id="ARBA00022556"/>
    </source>
</evidence>
<evidence type="ECO:0000256" key="2">
    <source>
        <dbReference type="ARBA" id="ARBA00012071"/>
    </source>
</evidence>
<dbReference type="PANTHER" id="PTHR42724:SF1">
    <property type="entry name" value="TETRAACYLDISACCHARIDE 4'-KINASE, MITOCHONDRIAL-RELATED"/>
    <property type="match status" value="1"/>
</dbReference>
<sequence>MTKTTATVKTKLSSPIFIALLFLSLALLRLSTAPFSIFVIRFTVLASPLIRLPVPVISVGNLTWGGNGKTPMVEFLAKRLADYGISSLILTRVFLLIGDGQNQAKQPLKSALNDQDVGDGGKITASIPKLEPIQAFLSSPPTQIPNPSQPPNPPIAKRIVQFRPPINPSSHGGGDHGDFEVQERSYGTEGRKQGVHGNENPTTLVEVGEESFDGIEAEWVQWFQRSSISNEECELIASDVAALRGGPLLARVEFFKRRERRAFVFQIKFDDIDGEVAAEDGRGDKRDEGERW</sequence>
<keyword evidence="4" id="KW-0441">Lipid A biosynthesis</keyword>
<evidence type="ECO:0000256" key="1">
    <source>
        <dbReference type="ARBA" id="ARBA00004870"/>
    </source>
</evidence>
<proteinExistence type="predicted"/>
<evidence type="ECO:0000256" key="6">
    <source>
        <dbReference type="ARBA" id="ARBA00022741"/>
    </source>
</evidence>
<keyword evidence="8" id="KW-0067">ATP-binding</keyword>
<dbReference type="AlphaFoldDB" id="A0A6A2ZCD1"/>
<feature type="region of interest" description="Disordered" evidence="10">
    <location>
        <begin position="164"/>
        <end position="201"/>
    </location>
</feature>
<evidence type="ECO:0000313" key="12">
    <source>
        <dbReference type="Proteomes" id="UP000436088"/>
    </source>
</evidence>
<feature type="compositionally biased region" description="Basic and acidic residues" evidence="10">
    <location>
        <begin position="173"/>
        <end position="183"/>
    </location>
</feature>
<name>A0A6A2ZCD1_HIBSY</name>
<evidence type="ECO:0000256" key="10">
    <source>
        <dbReference type="SAM" id="MobiDB-lite"/>
    </source>
</evidence>
<dbReference type="GO" id="GO:0009245">
    <property type="term" value="P:lipid A biosynthetic process"/>
    <property type="evidence" value="ECO:0007669"/>
    <property type="project" value="UniProtKB-KW"/>
</dbReference>
<evidence type="ECO:0000256" key="8">
    <source>
        <dbReference type="ARBA" id="ARBA00022840"/>
    </source>
</evidence>
<reference evidence="11" key="1">
    <citation type="submission" date="2019-09" db="EMBL/GenBank/DDBJ databases">
        <title>Draft genome information of white flower Hibiscus syriacus.</title>
        <authorList>
            <person name="Kim Y.-M."/>
        </authorList>
    </citation>
    <scope>NUCLEOTIDE SEQUENCE [LARGE SCALE GENOMIC DNA]</scope>
    <source>
        <strain evidence="11">YM2019G1</strain>
    </source>
</reference>
<dbReference type="EC" id="2.7.1.130" evidence="2"/>
<keyword evidence="7" id="KW-0418">Kinase</keyword>
<dbReference type="Pfam" id="PF02606">
    <property type="entry name" value="LpxK"/>
    <property type="match status" value="1"/>
</dbReference>
<dbReference type="GO" id="GO:0005524">
    <property type="term" value="F:ATP binding"/>
    <property type="evidence" value="ECO:0007669"/>
    <property type="project" value="UniProtKB-KW"/>
</dbReference>
<dbReference type="EMBL" id="VEPZ02001168">
    <property type="protein sequence ID" value="KAE8689651.1"/>
    <property type="molecule type" value="Genomic_DNA"/>
</dbReference>
<comment type="pathway">
    <text evidence="1">Glycolipid biosynthesis; lipid IV(A) biosynthesis; lipid IV(A) from (3R)-3-hydroxytetradecanoyl-[acyl-carrier-protein] and UDP-N-acetyl-alpha-D-glucosamine: step 6/6.</text>
</comment>
<gene>
    <name evidence="11" type="ORF">F3Y22_tig00110933pilonHSYRG00234</name>
</gene>
<evidence type="ECO:0000313" key="11">
    <source>
        <dbReference type="EMBL" id="KAE8689651.1"/>
    </source>
</evidence>
<protein>
    <recommendedName>
        <fullName evidence="2">tetraacyldisaccharide 4'-kinase</fullName>
        <ecNumber evidence="2">2.7.1.130</ecNumber>
    </recommendedName>
</protein>
<evidence type="ECO:0000256" key="9">
    <source>
        <dbReference type="ARBA" id="ARBA00023098"/>
    </source>
</evidence>
<keyword evidence="9" id="KW-0443">Lipid metabolism</keyword>
<keyword evidence="3" id="KW-0444">Lipid biosynthesis</keyword>
<keyword evidence="5" id="KW-0808">Transferase</keyword>
<evidence type="ECO:0000256" key="5">
    <source>
        <dbReference type="ARBA" id="ARBA00022679"/>
    </source>
</evidence>
<dbReference type="GO" id="GO:0016020">
    <property type="term" value="C:membrane"/>
    <property type="evidence" value="ECO:0007669"/>
    <property type="project" value="GOC"/>
</dbReference>
<dbReference type="GO" id="GO:0009029">
    <property type="term" value="F:lipid-A 4'-kinase activity"/>
    <property type="evidence" value="ECO:0007669"/>
    <property type="project" value="UniProtKB-EC"/>
</dbReference>
<dbReference type="InterPro" id="IPR003758">
    <property type="entry name" value="LpxK"/>
</dbReference>
<evidence type="ECO:0000256" key="3">
    <source>
        <dbReference type="ARBA" id="ARBA00022516"/>
    </source>
</evidence>
<accession>A0A6A2ZCD1</accession>
<dbReference type="PANTHER" id="PTHR42724">
    <property type="entry name" value="TETRAACYLDISACCHARIDE 4'-KINASE"/>
    <property type="match status" value="1"/>
</dbReference>
<keyword evidence="6" id="KW-0547">Nucleotide-binding</keyword>